<dbReference type="InterPro" id="IPR036291">
    <property type="entry name" value="NAD(P)-bd_dom_sf"/>
</dbReference>
<keyword evidence="5" id="KW-1185">Reference proteome</keyword>
<dbReference type="Gene3D" id="3.90.180.10">
    <property type="entry name" value="Medium-chain alcohol dehydrogenases, catalytic domain"/>
    <property type="match status" value="1"/>
</dbReference>
<evidence type="ECO:0000313" key="5">
    <source>
        <dbReference type="Proteomes" id="UP001438707"/>
    </source>
</evidence>
<accession>A0AAW1RJJ3</accession>
<organism evidence="4 5">
    <name type="scientific">Apatococcus lobatus</name>
    <dbReference type="NCBI Taxonomy" id="904363"/>
    <lineage>
        <taxon>Eukaryota</taxon>
        <taxon>Viridiplantae</taxon>
        <taxon>Chlorophyta</taxon>
        <taxon>core chlorophytes</taxon>
        <taxon>Trebouxiophyceae</taxon>
        <taxon>Chlorellales</taxon>
        <taxon>Chlorellaceae</taxon>
        <taxon>Apatococcus</taxon>
    </lineage>
</organism>
<comment type="caution">
    <text evidence="4">The sequence shown here is derived from an EMBL/GenBank/DDBJ whole genome shotgun (WGS) entry which is preliminary data.</text>
</comment>
<dbReference type="Pfam" id="PF08240">
    <property type="entry name" value="ADH_N"/>
    <property type="match status" value="1"/>
</dbReference>
<dbReference type="GO" id="GO:0070402">
    <property type="term" value="F:NADPH binding"/>
    <property type="evidence" value="ECO:0007669"/>
    <property type="project" value="TreeGrafter"/>
</dbReference>
<evidence type="ECO:0000259" key="3">
    <source>
        <dbReference type="SMART" id="SM00829"/>
    </source>
</evidence>
<evidence type="ECO:0000256" key="2">
    <source>
        <dbReference type="ARBA" id="ARBA00023002"/>
    </source>
</evidence>
<dbReference type="EMBL" id="JALJOS010000010">
    <property type="protein sequence ID" value="KAK9833874.1"/>
    <property type="molecule type" value="Genomic_DNA"/>
</dbReference>
<name>A0AAW1RJJ3_9CHLO</name>
<gene>
    <name evidence="4" type="ORF">WJX74_008505</name>
</gene>
<dbReference type="GO" id="GO:0016651">
    <property type="term" value="F:oxidoreductase activity, acting on NAD(P)H"/>
    <property type="evidence" value="ECO:0007669"/>
    <property type="project" value="TreeGrafter"/>
</dbReference>
<keyword evidence="1" id="KW-0521">NADP</keyword>
<dbReference type="SUPFAM" id="SSF50129">
    <property type="entry name" value="GroES-like"/>
    <property type="match status" value="1"/>
</dbReference>
<dbReference type="Gene3D" id="3.40.50.720">
    <property type="entry name" value="NAD(P)-binding Rossmann-like Domain"/>
    <property type="match status" value="1"/>
</dbReference>
<dbReference type="AlphaFoldDB" id="A0AAW1RJJ3"/>
<keyword evidence="2" id="KW-0560">Oxidoreductase</keyword>
<sequence>MSGNKQAQLAAFAKDLDHLDVLSVKSVAVPEPKENEVVVKVLLAPVNPTDVHQLLGLRPIGCKSFPQVCGTEGVGKIVKCGSQVSDFNVGQRVVAVFWPGAFSGSGTWQQYLTAPADVLVHVPDRLSDKAASQFVVNPLTAFGLVTVAAVPKGGWLLQTGAGSVLGRQLIIIAKRKGIKTINVVRRSAQKQELLDIGADVVIGTDKEDVSERVAEITGGQGAHTALDAVSGDEFDHIVAATRNGGTIYAYGCLSGKPCKVTSRELFYNLKRVEGFLLGVWLNSLGEKKKALLDEVMTLLADKVIEPLSGDVYSLEDVAKAVVDSERADRGGKLFLRP</sequence>
<dbReference type="InterPro" id="IPR013154">
    <property type="entry name" value="ADH-like_N"/>
</dbReference>
<dbReference type="CDD" id="cd05282">
    <property type="entry name" value="ETR_like"/>
    <property type="match status" value="1"/>
</dbReference>
<proteinExistence type="predicted"/>
<dbReference type="InterPro" id="IPR013149">
    <property type="entry name" value="ADH-like_C"/>
</dbReference>
<reference evidence="4 5" key="1">
    <citation type="journal article" date="2024" name="Nat. Commun.">
        <title>Phylogenomics reveals the evolutionary origins of lichenization in chlorophyte algae.</title>
        <authorList>
            <person name="Puginier C."/>
            <person name="Libourel C."/>
            <person name="Otte J."/>
            <person name="Skaloud P."/>
            <person name="Haon M."/>
            <person name="Grisel S."/>
            <person name="Petersen M."/>
            <person name="Berrin J.G."/>
            <person name="Delaux P.M."/>
            <person name="Dal Grande F."/>
            <person name="Keller J."/>
        </authorList>
    </citation>
    <scope>NUCLEOTIDE SEQUENCE [LARGE SCALE GENOMIC DNA]</scope>
    <source>
        <strain evidence="4 5">SAG 2145</strain>
    </source>
</reference>
<protein>
    <recommendedName>
        <fullName evidence="3">Enoyl reductase (ER) domain-containing protein</fullName>
    </recommendedName>
</protein>
<dbReference type="InterPro" id="IPR011032">
    <property type="entry name" value="GroES-like_sf"/>
</dbReference>
<feature type="domain" description="Enoyl reductase (ER)" evidence="3">
    <location>
        <begin position="17"/>
        <end position="335"/>
    </location>
</feature>
<dbReference type="Proteomes" id="UP001438707">
    <property type="component" value="Unassembled WGS sequence"/>
</dbReference>
<dbReference type="Pfam" id="PF00107">
    <property type="entry name" value="ADH_zinc_N"/>
    <property type="match status" value="1"/>
</dbReference>
<evidence type="ECO:0000256" key="1">
    <source>
        <dbReference type="ARBA" id="ARBA00022857"/>
    </source>
</evidence>
<dbReference type="PANTHER" id="PTHR48106:SF2">
    <property type="entry name" value="ZN2+-BINDING DEHYDROGENASE"/>
    <property type="match status" value="1"/>
</dbReference>
<dbReference type="PANTHER" id="PTHR48106">
    <property type="entry name" value="QUINONE OXIDOREDUCTASE PIG3-RELATED"/>
    <property type="match status" value="1"/>
</dbReference>
<dbReference type="InterPro" id="IPR020843">
    <property type="entry name" value="ER"/>
</dbReference>
<dbReference type="SMART" id="SM00829">
    <property type="entry name" value="PKS_ER"/>
    <property type="match status" value="1"/>
</dbReference>
<dbReference type="SUPFAM" id="SSF51735">
    <property type="entry name" value="NAD(P)-binding Rossmann-fold domains"/>
    <property type="match status" value="1"/>
</dbReference>
<evidence type="ECO:0000313" key="4">
    <source>
        <dbReference type="EMBL" id="KAK9833874.1"/>
    </source>
</evidence>